<reference evidence="3" key="1">
    <citation type="journal article" date="2021" name="Front. Microbiol.">
        <title>Comprehensive Comparative Genomics and Phenotyping of Methylobacterium Species.</title>
        <authorList>
            <person name="Alessa O."/>
            <person name="Ogura Y."/>
            <person name="Fujitani Y."/>
            <person name="Takami H."/>
            <person name="Hayashi T."/>
            <person name="Sahin N."/>
            <person name="Tani A."/>
        </authorList>
    </citation>
    <scope>NUCLEOTIDE SEQUENCE</scope>
    <source>
        <strain evidence="3">DSM 17168</strain>
    </source>
</reference>
<keyword evidence="1" id="KW-0472">Membrane</keyword>
<dbReference type="Proteomes" id="UP001055153">
    <property type="component" value="Unassembled WGS sequence"/>
</dbReference>
<evidence type="ECO:0000313" key="4">
    <source>
        <dbReference type="Proteomes" id="UP001055153"/>
    </source>
</evidence>
<organism evidence="3 4">
    <name type="scientific">Methylobacterium isbiliense</name>
    <dbReference type="NCBI Taxonomy" id="315478"/>
    <lineage>
        <taxon>Bacteria</taxon>
        <taxon>Pseudomonadati</taxon>
        <taxon>Pseudomonadota</taxon>
        <taxon>Alphaproteobacteria</taxon>
        <taxon>Hyphomicrobiales</taxon>
        <taxon>Methylobacteriaceae</taxon>
        <taxon>Methylobacterium</taxon>
    </lineage>
</organism>
<evidence type="ECO:0008006" key="5">
    <source>
        <dbReference type="Google" id="ProtNLM"/>
    </source>
</evidence>
<accession>A0ABQ4S9U1</accession>
<feature type="transmembrane region" description="Helical" evidence="1">
    <location>
        <begin position="229"/>
        <end position="250"/>
    </location>
</feature>
<dbReference type="InterPro" id="IPR019088">
    <property type="entry name" value="CHP02186-rel_TM"/>
</dbReference>
<keyword evidence="2" id="KW-0732">Signal</keyword>
<evidence type="ECO:0000313" key="3">
    <source>
        <dbReference type="EMBL" id="GJD99751.1"/>
    </source>
</evidence>
<dbReference type="Pfam" id="PF09608">
    <property type="entry name" value="Alph_Pro_TM"/>
    <property type="match status" value="1"/>
</dbReference>
<dbReference type="EMBL" id="BPQQ01000018">
    <property type="protein sequence ID" value="GJD99751.1"/>
    <property type="molecule type" value="Genomic_DNA"/>
</dbReference>
<comment type="caution">
    <text evidence="3">The sequence shown here is derived from an EMBL/GenBank/DDBJ whole genome shotgun (WGS) entry which is preliminary data.</text>
</comment>
<feature type="chain" id="PRO_5045874094" description="Transmembrane protein" evidence="2">
    <location>
        <begin position="20"/>
        <end position="253"/>
    </location>
</feature>
<evidence type="ECO:0000256" key="1">
    <source>
        <dbReference type="SAM" id="Phobius"/>
    </source>
</evidence>
<reference evidence="3" key="2">
    <citation type="submission" date="2021-08" db="EMBL/GenBank/DDBJ databases">
        <authorList>
            <person name="Tani A."/>
            <person name="Ola A."/>
            <person name="Ogura Y."/>
            <person name="Katsura K."/>
            <person name="Hayashi T."/>
        </authorList>
    </citation>
    <scope>NUCLEOTIDE SEQUENCE</scope>
    <source>
        <strain evidence="3">DSM 17168</strain>
    </source>
</reference>
<name>A0ABQ4S9U1_9HYPH</name>
<keyword evidence="1" id="KW-1133">Transmembrane helix</keyword>
<proteinExistence type="predicted"/>
<keyword evidence="1" id="KW-0812">Transmembrane</keyword>
<keyword evidence="4" id="KW-1185">Reference proteome</keyword>
<protein>
    <recommendedName>
        <fullName evidence="5">Transmembrane protein</fullName>
    </recommendedName>
</protein>
<sequence length="253" mass="26693">MRAGLLGLAGLLAAGAAEAETLVVSLSFSRLAVTSTYTGSSLAVFGAIERDGQAAARAGAYDIVVTIRGPRQSLTVREKQALGPLFVNRDQQKFGDVPSFLAVLASRPLPEIADPETRARLRLGLGAIVAAPGLTLARGGAEDPFRDALLRLRRAERLYVENEAGVRFLSPAVFRTGAALPATAPVGAYDVEVTLLAGGVPLARESARFDLVKAGFEQQMASFARDWSLPYGLATGVLALLSGWLASVIFRRD</sequence>
<feature type="signal peptide" evidence="2">
    <location>
        <begin position="1"/>
        <end position="19"/>
    </location>
</feature>
<gene>
    <name evidence="3" type="ORF">GMJLKIPL_1669</name>
</gene>
<evidence type="ECO:0000256" key="2">
    <source>
        <dbReference type="SAM" id="SignalP"/>
    </source>
</evidence>
<dbReference type="RefSeq" id="WP_238234634.1">
    <property type="nucleotide sequence ID" value="NZ_BPQQ01000018.1"/>
</dbReference>